<dbReference type="SUPFAM" id="SSF53474">
    <property type="entry name" value="alpha/beta-Hydrolases"/>
    <property type="match status" value="1"/>
</dbReference>
<dbReference type="EMBL" id="JAQQXP010000001">
    <property type="protein sequence ID" value="MDC8831515.1"/>
    <property type="molecule type" value="Genomic_DNA"/>
</dbReference>
<evidence type="ECO:0000313" key="4">
    <source>
        <dbReference type="EMBL" id="MDC8831515.1"/>
    </source>
</evidence>
<dbReference type="InterPro" id="IPR011990">
    <property type="entry name" value="TPR-like_helical_dom_sf"/>
</dbReference>
<feature type="signal peptide" evidence="3">
    <location>
        <begin position="1"/>
        <end position="22"/>
    </location>
</feature>
<keyword evidence="2 4" id="KW-0378">Hydrolase</keyword>
<dbReference type="InterPro" id="IPR000801">
    <property type="entry name" value="Esterase-like"/>
</dbReference>
<accession>A0ABT5L388</accession>
<comment type="caution">
    <text evidence="4">The sequence shown here is derived from an EMBL/GenBank/DDBJ whole genome shotgun (WGS) entry which is preliminary data.</text>
</comment>
<name>A0ABT5L388_9ALTE</name>
<reference evidence="4 5" key="1">
    <citation type="submission" date="2022-10" db="EMBL/GenBank/DDBJ databases">
        <title>Alteromonas sp. chi3 Genome sequencing.</title>
        <authorList>
            <person name="Park S."/>
        </authorList>
    </citation>
    <scope>NUCLEOTIDE SEQUENCE [LARGE SCALE GENOMIC DNA]</scope>
    <source>
        <strain evidence="5">chi3</strain>
    </source>
</reference>
<dbReference type="Gene3D" id="1.25.40.10">
    <property type="entry name" value="Tetratricopeptide repeat domain"/>
    <property type="match status" value="1"/>
</dbReference>
<evidence type="ECO:0000256" key="2">
    <source>
        <dbReference type="ARBA" id="ARBA00022801"/>
    </source>
</evidence>
<dbReference type="Pfam" id="PF00756">
    <property type="entry name" value="Esterase"/>
    <property type="match status" value="1"/>
</dbReference>
<evidence type="ECO:0000313" key="5">
    <source>
        <dbReference type="Proteomes" id="UP001218788"/>
    </source>
</evidence>
<dbReference type="PANTHER" id="PTHR40841:SF2">
    <property type="entry name" value="SIDEROPHORE-DEGRADING ESTERASE (EUROFUNG)"/>
    <property type="match status" value="1"/>
</dbReference>
<evidence type="ECO:0000256" key="1">
    <source>
        <dbReference type="ARBA" id="ARBA00005622"/>
    </source>
</evidence>
<dbReference type="GO" id="GO:0016787">
    <property type="term" value="F:hydrolase activity"/>
    <property type="evidence" value="ECO:0007669"/>
    <property type="project" value="UniProtKB-KW"/>
</dbReference>
<sequence length="383" mass="42878">MRLFVLLLTMLLAAVFSPNSVAQTEWHVSEYIEAELPELSRHYRVSLPADYQDNSARQYPLLLILDGQRYGDLVAGNARFLSGIGEIPAHVIVAVDAVNRLRDYTPTDSPDWDGDGGAQQFMQFLTTQLMPRLTQQYRLDSHKIIWGHSAAGLYVMHHLYTAPTTFDAYLVNDGSLGWDNQFVATQLEKYLDSPSRPAQYLYFNNSFLLDDVPDEAKFIAPIKALLNAKAGASLRWDHQNLSDESHASIPLTGSIKALRALYAGYRIPEKVVYAGLDAMTLHLSTYRGRLGALTVIPENNLLDLGFHALQRTPQESIEVFDYCVSLYPQSLYAFDGLSHAYAATGQTDEALRALNQAIEIATRVNPEELARLKEQKSALLLNR</sequence>
<dbReference type="PANTHER" id="PTHR40841">
    <property type="entry name" value="SIDEROPHORE TRIACETYLFUSARININE C ESTERASE"/>
    <property type="match status" value="1"/>
</dbReference>
<protein>
    <submittedName>
        <fullName evidence="4">Alpha/beta hydrolase-fold protein</fullName>
    </submittedName>
</protein>
<keyword evidence="5" id="KW-1185">Reference proteome</keyword>
<dbReference type="SUPFAM" id="SSF48452">
    <property type="entry name" value="TPR-like"/>
    <property type="match status" value="1"/>
</dbReference>
<gene>
    <name evidence="4" type="ORF">OIK42_12160</name>
</gene>
<dbReference type="Proteomes" id="UP001218788">
    <property type="component" value="Unassembled WGS sequence"/>
</dbReference>
<dbReference type="Gene3D" id="3.40.50.1820">
    <property type="entry name" value="alpha/beta hydrolase"/>
    <property type="match status" value="1"/>
</dbReference>
<dbReference type="InterPro" id="IPR029058">
    <property type="entry name" value="AB_hydrolase_fold"/>
</dbReference>
<feature type="chain" id="PRO_5046075943" evidence="3">
    <location>
        <begin position="23"/>
        <end position="383"/>
    </location>
</feature>
<dbReference type="InterPro" id="IPR052558">
    <property type="entry name" value="Siderophore_Hydrolase_D"/>
</dbReference>
<proteinExistence type="inferred from homology"/>
<evidence type="ECO:0000256" key="3">
    <source>
        <dbReference type="SAM" id="SignalP"/>
    </source>
</evidence>
<dbReference type="RefSeq" id="WP_273640872.1">
    <property type="nucleotide sequence ID" value="NZ_JAQQXP010000001.1"/>
</dbReference>
<keyword evidence="3" id="KW-0732">Signal</keyword>
<organism evidence="4 5">
    <name type="scientific">Alteromonas gilva</name>
    <dbReference type="NCBI Taxonomy" id="2987522"/>
    <lineage>
        <taxon>Bacteria</taxon>
        <taxon>Pseudomonadati</taxon>
        <taxon>Pseudomonadota</taxon>
        <taxon>Gammaproteobacteria</taxon>
        <taxon>Alteromonadales</taxon>
        <taxon>Alteromonadaceae</taxon>
        <taxon>Alteromonas/Salinimonas group</taxon>
        <taxon>Alteromonas</taxon>
    </lineage>
</organism>
<comment type="similarity">
    <text evidence="1">Belongs to the esterase D family.</text>
</comment>